<feature type="transmembrane region" description="Helical" evidence="1">
    <location>
        <begin position="12"/>
        <end position="32"/>
    </location>
</feature>
<gene>
    <name evidence="2" type="ORF">GW534_04975</name>
</gene>
<sequence length="104" mass="12142">MVNELIGNDTELLFLGILIFSIAVMFLSLAYLHNQFKKKDERMKMTRERAMFYSYFAIMVYYFIFIILLGLNLINLSPIETIEILASLTIITVFLSQVVLSKIY</sequence>
<evidence type="ECO:0000313" key="3">
    <source>
        <dbReference type="Proteomes" id="UP000743899"/>
    </source>
</evidence>
<feature type="transmembrane region" description="Helical" evidence="1">
    <location>
        <begin position="81"/>
        <end position="100"/>
    </location>
</feature>
<keyword evidence="3" id="KW-1185">Reference proteome</keyword>
<keyword evidence="1" id="KW-0472">Membrane</keyword>
<keyword evidence="1" id="KW-1133">Transmembrane helix</keyword>
<dbReference type="EMBL" id="JAACYS010000015">
    <property type="protein sequence ID" value="NCU17125.1"/>
    <property type="molecule type" value="Genomic_DNA"/>
</dbReference>
<proteinExistence type="predicted"/>
<name>A0ABX0A6S3_9BACI</name>
<evidence type="ECO:0000313" key="2">
    <source>
        <dbReference type="EMBL" id="NCU17125.1"/>
    </source>
</evidence>
<feature type="transmembrane region" description="Helical" evidence="1">
    <location>
        <begin position="52"/>
        <end position="75"/>
    </location>
</feature>
<dbReference type="Proteomes" id="UP000743899">
    <property type="component" value="Unassembled WGS sequence"/>
</dbReference>
<comment type="caution">
    <text evidence="2">The sequence shown here is derived from an EMBL/GenBank/DDBJ whole genome shotgun (WGS) entry which is preliminary data.</text>
</comment>
<protein>
    <submittedName>
        <fullName evidence="2">Permease</fullName>
    </submittedName>
</protein>
<accession>A0ABX0A6S3</accession>
<keyword evidence="1" id="KW-0812">Transmembrane</keyword>
<organism evidence="2 3">
    <name type="scientific">Pallidibacillus pasinlerensis</name>
    <dbReference type="NCBI Taxonomy" id="2703818"/>
    <lineage>
        <taxon>Bacteria</taxon>
        <taxon>Bacillati</taxon>
        <taxon>Bacillota</taxon>
        <taxon>Bacilli</taxon>
        <taxon>Bacillales</taxon>
        <taxon>Bacillaceae</taxon>
        <taxon>Pallidibacillus</taxon>
    </lineage>
</organism>
<evidence type="ECO:0000256" key="1">
    <source>
        <dbReference type="SAM" id="Phobius"/>
    </source>
</evidence>
<reference evidence="2 3" key="1">
    <citation type="submission" date="2020-01" db="EMBL/GenBank/DDBJ databases">
        <title>A novel Bacillus sp. from Pasinler.</title>
        <authorList>
            <person name="Adiguzel A."/>
            <person name="Ay H."/>
            <person name="Baltaci M.O."/>
        </authorList>
    </citation>
    <scope>NUCLEOTIDE SEQUENCE [LARGE SCALE GENOMIC DNA]</scope>
    <source>
        <strain evidence="2 3">P1</strain>
    </source>
</reference>